<dbReference type="RefSeq" id="WP_207687875.1">
    <property type="nucleotide sequence ID" value="NZ_CP061799.1"/>
</dbReference>
<keyword evidence="5 10" id="KW-0812">Transmembrane</keyword>
<feature type="transmembrane region" description="Helical" evidence="10">
    <location>
        <begin position="7"/>
        <end position="23"/>
    </location>
</feature>
<gene>
    <name evidence="11" type="ORF">dnl_42510</name>
</gene>
<keyword evidence="12" id="KW-1185">Reference proteome</keyword>
<evidence type="ECO:0000256" key="8">
    <source>
        <dbReference type="ARBA" id="ARBA00023315"/>
    </source>
</evidence>
<dbReference type="AlphaFoldDB" id="A0A975BAY1"/>
<keyword evidence="3 9" id="KW-1003">Cell membrane</keyword>
<evidence type="ECO:0000256" key="9">
    <source>
        <dbReference type="PIRNR" id="PIRNR016636"/>
    </source>
</evidence>
<dbReference type="InterPro" id="IPR024194">
    <property type="entry name" value="Ac/AlaTfrase_AlgI/DltB"/>
</dbReference>
<feature type="transmembrane region" description="Helical" evidence="10">
    <location>
        <begin position="74"/>
        <end position="92"/>
    </location>
</feature>
<dbReference type="GO" id="GO:0042121">
    <property type="term" value="P:alginic acid biosynthetic process"/>
    <property type="evidence" value="ECO:0007669"/>
    <property type="project" value="InterPro"/>
</dbReference>
<keyword evidence="8 9" id="KW-0012">Acyltransferase</keyword>
<dbReference type="Proteomes" id="UP000663720">
    <property type="component" value="Chromosome"/>
</dbReference>
<feature type="transmembrane region" description="Helical" evidence="10">
    <location>
        <begin position="426"/>
        <end position="446"/>
    </location>
</feature>
<feature type="transmembrane region" description="Helical" evidence="10">
    <location>
        <begin position="104"/>
        <end position="127"/>
    </location>
</feature>
<dbReference type="InterPro" id="IPR028362">
    <property type="entry name" value="AlgI"/>
</dbReference>
<feature type="transmembrane region" description="Helical" evidence="10">
    <location>
        <begin position="43"/>
        <end position="62"/>
    </location>
</feature>
<evidence type="ECO:0000256" key="7">
    <source>
        <dbReference type="ARBA" id="ARBA00023136"/>
    </source>
</evidence>
<sequence>MLFNSYDFLFLFLPAAFILYFLSPGKWRNAVLAAASYVFYGYWDYRFLSLIFISTLWDYFAGKRIFESGDKKKRNFFLFLSILFNLGLLGYFKYAGFFIESLALLIPAIPPGLIDVVLPIGISFYTFQTMSYSIDIYRNKVKPVKKFIDFACYVAMFPQLIAGPIVRYEQIAGQLFKKNCSIDNAAWGIRRFIQGLAKKVLVADTMAVVADTILRSGSPGFYMAWLAAFAFSLQIYFDFSGYSDMAIGLGRILGFDFPENFNFPYKARGISDFWRRWHMSLSYWFRDYLYIPLGGSRTTLPRSYMNLFITMLICGLWHGASWTFVLWGAYFGILLIIERPFKDSLKKLPEWTVVLSTYILVVLGWVIFRAESVSDAVLWLKAMIGFGSDNPSVPSIPLPFILAVGIIQLSCWVMPPAISSEKQPLFYKDIAFAVLFLICIVVIMGVDSSPFLYYQF</sequence>
<keyword evidence="7 9" id="KW-0472">Membrane</keyword>
<dbReference type="InterPro" id="IPR004299">
    <property type="entry name" value="MBOAT_fam"/>
</dbReference>
<evidence type="ECO:0000256" key="4">
    <source>
        <dbReference type="ARBA" id="ARBA00022679"/>
    </source>
</evidence>
<evidence type="ECO:0000313" key="12">
    <source>
        <dbReference type="Proteomes" id="UP000663720"/>
    </source>
</evidence>
<comment type="similarity">
    <text evidence="2 9">Belongs to the membrane-bound acyltransferase family.</text>
</comment>
<evidence type="ECO:0000256" key="3">
    <source>
        <dbReference type="ARBA" id="ARBA00022475"/>
    </source>
</evidence>
<feature type="transmembrane region" description="Helical" evidence="10">
    <location>
        <begin position="220"/>
        <end position="237"/>
    </location>
</feature>
<dbReference type="PANTHER" id="PTHR13285">
    <property type="entry name" value="ACYLTRANSFERASE"/>
    <property type="match status" value="1"/>
</dbReference>
<dbReference type="KEGG" id="dli:dnl_42510"/>
<keyword evidence="4 9" id="KW-0808">Transferase</keyword>
<organism evidence="11 12">
    <name type="scientific">Desulfonema limicola</name>
    <dbReference type="NCBI Taxonomy" id="45656"/>
    <lineage>
        <taxon>Bacteria</taxon>
        <taxon>Pseudomonadati</taxon>
        <taxon>Thermodesulfobacteriota</taxon>
        <taxon>Desulfobacteria</taxon>
        <taxon>Desulfobacterales</taxon>
        <taxon>Desulfococcaceae</taxon>
        <taxon>Desulfonema</taxon>
    </lineage>
</organism>
<evidence type="ECO:0000256" key="10">
    <source>
        <dbReference type="SAM" id="Phobius"/>
    </source>
</evidence>
<dbReference type="EMBL" id="CP061799">
    <property type="protein sequence ID" value="QTA81894.1"/>
    <property type="molecule type" value="Genomic_DNA"/>
</dbReference>
<dbReference type="GO" id="GO:0016746">
    <property type="term" value="F:acyltransferase activity"/>
    <property type="evidence" value="ECO:0007669"/>
    <property type="project" value="UniProtKB-KW"/>
</dbReference>
<evidence type="ECO:0000256" key="5">
    <source>
        <dbReference type="ARBA" id="ARBA00022692"/>
    </source>
</evidence>
<dbReference type="PANTHER" id="PTHR13285:SF23">
    <property type="entry name" value="TEICHOIC ACID D-ALANYLTRANSFERASE"/>
    <property type="match status" value="1"/>
</dbReference>
<dbReference type="GO" id="GO:0005886">
    <property type="term" value="C:plasma membrane"/>
    <property type="evidence" value="ECO:0007669"/>
    <property type="project" value="UniProtKB-SubCell"/>
</dbReference>
<name>A0A975BAY1_9BACT</name>
<dbReference type="PIRSF" id="PIRSF500217">
    <property type="entry name" value="AlgI"/>
    <property type="match status" value="1"/>
</dbReference>
<accession>A0A975BAY1</accession>
<feature type="transmembrane region" description="Helical" evidence="10">
    <location>
        <begin position="348"/>
        <end position="368"/>
    </location>
</feature>
<reference evidence="11" key="1">
    <citation type="journal article" date="2021" name="Microb. Physiol.">
        <title>Proteogenomic Insights into the Physiology of Marine, Sulfate-Reducing, Filamentous Desulfonema limicola and Desulfonema magnum.</title>
        <authorList>
            <person name="Schnaars V."/>
            <person name="Wohlbrand L."/>
            <person name="Scheve S."/>
            <person name="Hinrichs C."/>
            <person name="Reinhardt R."/>
            <person name="Rabus R."/>
        </authorList>
    </citation>
    <scope>NUCLEOTIDE SEQUENCE</scope>
    <source>
        <strain evidence="11">5ac10</strain>
    </source>
</reference>
<comment type="subcellular location">
    <subcellularLocation>
        <location evidence="1">Cell membrane</location>
        <topology evidence="1">Multi-pass membrane protein</topology>
    </subcellularLocation>
</comment>
<evidence type="ECO:0000313" key="11">
    <source>
        <dbReference type="EMBL" id="QTA81894.1"/>
    </source>
</evidence>
<dbReference type="PIRSF" id="PIRSF016636">
    <property type="entry name" value="AlgI_DltB"/>
    <property type="match status" value="1"/>
</dbReference>
<protein>
    <submittedName>
        <fullName evidence="11">O-acyltransferase family protein</fullName>
    </submittedName>
</protein>
<evidence type="ECO:0000256" key="6">
    <source>
        <dbReference type="ARBA" id="ARBA00022989"/>
    </source>
</evidence>
<evidence type="ECO:0000256" key="2">
    <source>
        <dbReference type="ARBA" id="ARBA00010323"/>
    </source>
</evidence>
<keyword evidence="6 10" id="KW-1133">Transmembrane helix</keyword>
<dbReference type="Pfam" id="PF03062">
    <property type="entry name" value="MBOAT"/>
    <property type="match status" value="1"/>
</dbReference>
<evidence type="ECO:0000256" key="1">
    <source>
        <dbReference type="ARBA" id="ARBA00004651"/>
    </source>
</evidence>
<dbReference type="InterPro" id="IPR051085">
    <property type="entry name" value="MB_O-acyltransferase"/>
</dbReference>
<feature type="transmembrane region" description="Helical" evidence="10">
    <location>
        <begin position="396"/>
        <end position="414"/>
    </location>
</feature>
<proteinExistence type="inferred from homology"/>
<feature type="transmembrane region" description="Helical" evidence="10">
    <location>
        <begin position="307"/>
        <end position="336"/>
    </location>
</feature>